<dbReference type="PANTHER" id="PTHR37464:SF1">
    <property type="entry name" value="BLL2463 PROTEIN"/>
    <property type="match status" value="1"/>
</dbReference>
<dbReference type="EMBL" id="BMHA01000001">
    <property type="protein sequence ID" value="GGI02709.1"/>
    <property type="molecule type" value="Genomic_DNA"/>
</dbReference>
<reference evidence="4" key="2">
    <citation type="submission" date="2020-09" db="EMBL/GenBank/DDBJ databases">
        <authorList>
            <person name="Sun Q."/>
            <person name="Zhou Y."/>
        </authorList>
    </citation>
    <scope>NUCLEOTIDE SEQUENCE</scope>
    <source>
        <strain evidence="4">CGMCC 1.14988</strain>
    </source>
</reference>
<dbReference type="PANTHER" id="PTHR37464">
    <property type="entry name" value="BLL2463 PROTEIN"/>
    <property type="match status" value="1"/>
</dbReference>
<proteinExistence type="predicted"/>
<sequence>MLAVRLLTPWGLLAAAAALPLVLWYLLRPRRHRVVVGSTFLWRAVERPATAATPWQRFRGDATFWLVLLALLALAVALARPAVPVPVALGDHTILVLDASGSMLADEDGVTRAELARREATELTSTLAPGQEVSVVEGGPRARIVLSGSTDAREVARALGTIAPRHAPSDLADAFTLATSLQRPGQRTVVHLLTDAMVSADAMALAPPGLTVSAVGTDRPNVAITRITSAPLGSGEHQVLVQVRSFAQTAVTGRLALDVDGRTVLQQALRLAPRATEDVVVTVPAVAGDTGAPLGARLELDADVTGQVPDALPFDDTASTVLAENRDLRVLLAGPGNTFLQAALRAVPGLTVESAPVVPDTLTGVDLLVVDRVDAPASLPVPTLLVAPTRWPDDVSAIGDAELPALTYQSTDHPLLADVDLTGLAVATTRVLEAPQLTVLASAPDAGLLYAGRVGDAPAVALPFDLLASDLPLRPAWPLLVANTTRWLTGGAAGTAAVPAGSVVALPSPAGTTGIVATAPDGHEVRVDPGAPTLQVDLVGPWQLAYAGTEGPVAAPTTLSVTAALEEGDLARARPEPGTPAAGGEPTLGEGLQALAWPLVLAALVLLLVEWGWSHGGRQWLHARRGARLARVRRALDDEDVASHGQVPS</sequence>
<keyword evidence="1" id="KW-1133">Transmembrane helix</keyword>
<gene>
    <name evidence="4" type="ORF">GCM10011354_01280</name>
</gene>
<dbReference type="Gene3D" id="3.40.50.410">
    <property type="entry name" value="von Willebrand factor, type A domain"/>
    <property type="match status" value="1"/>
</dbReference>
<feature type="transmembrane region" description="Helical" evidence="1">
    <location>
        <begin position="6"/>
        <end position="27"/>
    </location>
</feature>
<evidence type="ECO:0000259" key="3">
    <source>
        <dbReference type="Pfam" id="PF13519"/>
    </source>
</evidence>
<dbReference type="SUPFAM" id="SSF52317">
    <property type="entry name" value="Class I glutamine amidotransferase-like"/>
    <property type="match status" value="1"/>
</dbReference>
<evidence type="ECO:0000313" key="4">
    <source>
        <dbReference type="EMBL" id="GGI02709.1"/>
    </source>
</evidence>
<dbReference type="Pfam" id="PF07584">
    <property type="entry name" value="BatA"/>
    <property type="match status" value="1"/>
</dbReference>
<dbReference type="CDD" id="cd00198">
    <property type="entry name" value="vWFA"/>
    <property type="match status" value="1"/>
</dbReference>
<evidence type="ECO:0008006" key="6">
    <source>
        <dbReference type="Google" id="ProtNLM"/>
    </source>
</evidence>
<dbReference type="InterPro" id="IPR036465">
    <property type="entry name" value="vWFA_dom_sf"/>
</dbReference>
<keyword evidence="1" id="KW-0812">Transmembrane</keyword>
<dbReference type="InterPro" id="IPR029062">
    <property type="entry name" value="Class_I_gatase-like"/>
</dbReference>
<reference evidence="4" key="1">
    <citation type="journal article" date="2014" name="Int. J. Syst. Evol. Microbiol.">
        <title>Complete genome sequence of Corynebacterium casei LMG S-19264T (=DSM 44701T), isolated from a smear-ripened cheese.</title>
        <authorList>
            <consortium name="US DOE Joint Genome Institute (JGI-PGF)"/>
            <person name="Walter F."/>
            <person name="Albersmeier A."/>
            <person name="Kalinowski J."/>
            <person name="Ruckert C."/>
        </authorList>
    </citation>
    <scope>NUCLEOTIDE SEQUENCE</scope>
    <source>
        <strain evidence="4">CGMCC 1.14988</strain>
    </source>
</reference>
<keyword evidence="5" id="KW-1185">Reference proteome</keyword>
<dbReference type="InterPro" id="IPR024163">
    <property type="entry name" value="Aerotolerance_reg_N"/>
</dbReference>
<keyword evidence="1" id="KW-0472">Membrane</keyword>
<accession>A0A8J3A5C9</accession>
<protein>
    <recommendedName>
        <fullName evidence="6">VWA domain-containing protein</fullName>
    </recommendedName>
</protein>
<dbReference type="SUPFAM" id="SSF53300">
    <property type="entry name" value="vWA-like"/>
    <property type="match status" value="1"/>
</dbReference>
<dbReference type="Proteomes" id="UP000650511">
    <property type="component" value="Unassembled WGS sequence"/>
</dbReference>
<dbReference type="AlphaFoldDB" id="A0A8J3A5C9"/>
<comment type="caution">
    <text evidence="4">The sequence shown here is derived from an EMBL/GenBank/DDBJ whole genome shotgun (WGS) entry which is preliminary data.</text>
</comment>
<dbReference type="InterPro" id="IPR002035">
    <property type="entry name" value="VWF_A"/>
</dbReference>
<dbReference type="Pfam" id="PF13519">
    <property type="entry name" value="VWA_2"/>
    <property type="match status" value="1"/>
</dbReference>
<evidence type="ECO:0000259" key="2">
    <source>
        <dbReference type="Pfam" id="PF07584"/>
    </source>
</evidence>
<feature type="domain" description="VWFA" evidence="3">
    <location>
        <begin position="93"/>
        <end position="196"/>
    </location>
</feature>
<feature type="domain" description="Aerotolerance regulator N-terminal" evidence="2">
    <location>
        <begin position="6"/>
        <end position="81"/>
    </location>
</feature>
<name>A0A8J3A5C9_9ACTN</name>
<evidence type="ECO:0000313" key="5">
    <source>
        <dbReference type="Proteomes" id="UP000650511"/>
    </source>
</evidence>
<evidence type="ECO:0000256" key="1">
    <source>
        <dbReference type="SAM" id="Phobius"/>
    </source>
</evidence>
<feature type="transmembrane region" description="Helical" evidence="1">
    <location>
        <begin position="64"/>
        <end position="83"/>
    </location>
</feature>
<organism evidence="4 5">
    <name type="scientific">Egicoccus halophilus</name>
    <dbReference type="NCBI Taxonomy" id="1670830"/>
    <lineage>
        <taxon>Bacteria</taxon>
        <taxon>Bacillati</taxon>
        <taxon>Actinomycetota</taxon>
        <taxon>Nitriliruptoria</taxon>
        <taxon>Egicoccales</taxon>
        <taxon>Egicoccaceae</taxon>
        <taxon>Egicoccus</taxon>
    </lineage>
</organism>